<reference evidence="3" key="1">
    <citation type="submission" date="2014-09" db="EMBL/GenBank/DDBJ databases">
        <authorList>
            <person name="Sharma Rahul"/>
            <person name="Thines Marco"/>
        </authorList>
    </citation>
    <scope>NUCLEOTIDE SEQUENCE [LARGE SCALE GENOMIC DNA]</scope>
</reference>
<organism evidence="2 3">
    <name type="scientific">Plasmopara halstedii</name>
    <name type="common">Downy mildew of sunflower</name>
    <dbReference type="NCBI Taxonomy" id="4781"/>
    <lineage>
        <taxon>Eukaryota</taxon>
        <taxon>Sar</taxon>
        <taxon>Stramenopiles</taxon>
        <taxon>Oomycota</taxon>
        <taxon>Peronosporomycetes</taxon>
        <taxon>Peronosporales</taxon>
        <taxon>Peronosporaceae</taxon>
        <taxon>Plasmopara</taxon>
    </lineage>
</organism>
<evidence type="ECO:0000313" key="2">
    <source>
        <dbReference type="EMBL" id="CEG49224.1"/>
    </source>
</evidence>
<name>A0A0P1B391_PLAHL</name>
<dbReference type="GeneID" id="36402051"/>
<sequence length="70" mass="8010">MEVDTPSATELEEMKHPFQYPMVFSSNGPSQAPIRQYASLRNPPVALEDRLGFSGERNRPHRLELDQARL</sequence>
<dbReference type="Proteomes" id="UP000054928">
    <property type="component" value="Unassembled WGS sequence"/>
</dbReference>
<accession>A0A0P1B391</accession>
<evidence type="ECO:0000313" key="3">
    <source>
        <dbReference type="Proteomes" id="UP000054928"/>
    </source>
</evidence>
<dbReference type="AlphaFoldDB" id="A0A0P1B391"/>
<proteinExistence type="predicted"/>
<keyword evidence="3" id="KW-1185">Reference proteome</keyword>
<dbReference type="RefSeq" id="XP_024585593.1">
    <property type="nucleotide sequence ID" value="XM_024720389.1"/>
</dbReference>
<feature type="region of interest" description="Disordered" evidence="1">
    <location>
        <begin position="51"/>
        <end position="70"/>
    </location>
</feature>
<evidence type="ECO:0000256" key="1">
    <source>
        <dbReference type="SAM" id="MobiDB-lite"/>
    </source>
</evidence>
<dbReference type="EMBL" id="CCYD01003042">
    <property type="protein sequence ID" value="CEG49224.1"/>
    <property type="molecule type" value="Genomic_DNA"/>
</dbReference>
<protein>
    <submittedName>
        <fullName evidence="2">Uncharacterized protein</fullName>
    </submittedName>
</protein>